<dbReference type="InterPro" id="IPR050109">
    <property type="entry name" value="HTH-type_TetR-like_transc_reg"/>
</dbReference>
<dbReference type="PANTHER" id="PTHR30055:SF151">
    <property type="entry name" value="TRANSCRIPTIONAL REGULATORY PROTEIN"/>
    <property type="match status" value="1"/>
</dbReference>
<dbReference type="InterPro" id="IPR004111">
    <property type="entry name" value="Repressor_TetR_C"/>
</dbReference>
<dbReference type="PANTHER" id="PTHR30055">
    <property type="entry name" value="HTH-TYPE TRANSCRIPTIONAL REGULATOR RUTR"/>
    <property type="match status" value="1"/>
</dbReference>
<dbReference type="Gene3D" id="1.10.357.10">
    <property type="entry name" value="Tetracycline Repressor, domain 2"/>
    <property type="match status" value="1"/>
</dbReference>
<proteinExistence type="predicted"/>
<feature type="domain" description="HTH tetR-type" evidence="5">
    <location>
        <begin position="14"/>
        <end position="47"/>
    </location>
</feature>
<dbReference type="RefSeq" id="WP_345711654.1">
    <property type="nucleotide sequence ID" value="NZ_BAABIL010000175.1"/>
</dbReference>
<evidence type="ECO:0000256" key="3">
    <source>
        <dbReference type="ARBA" id="ARBA00023125"/>
    </source>
</evidence>
<dbReference type="Proteomes" id="UP001501195">
    <property type="component" value="Unassembled WGS sequence"/>
</dbReference>
<dbReference type="Pfam" id="PF00440">
    <property type="entry name" value="TetR_N"/>
    <property type="match status" value="1"/>
</dbReference>
<dbReference type="InterPro" id="IPR003012">
    <property type="entry name" value="Tet_transcr_reg_TetR"/>
</dbReference>
<dbReference type="Pfam" id="PF02909">
    <property type="entry name" value="TetR_C_1"/>
    <property type="match status" value="1"/>
</dbReference>
<keyword evidence="2" id="KW-0805">Transcription regulation</keyword>
<keyword evidence="1" id="KW-0678">Repressor</keyword>
<name>A0ABP9HM60_9ACTN</name>
<dbReference type="InterPro" id="IPR009057">
    <property type="entry name" value="Homeodomain-like_sf"/>
</dbReference>
<dbReference type="SUPFAM" id="SSF48498">
    <property type="entry name" value="Tetracyclin repressor-like, C-terminal domain"/>
    <property type="match status" value="1"/>
</dbReference>
<dbReference type="EMBL" id="BAABIL010000175">
    <property type="protein sequence ID" value="GAA4973390.1"/>
    <property type="molecule type" value="Genomic_DNA"/>
</dbReference>
<comment type="caution">
    <text evidence="7">The sequence shown here is derived from an EMBL/GenBank/DDBJ whole genome shotgun (WGS) entry which is preliminary data.</text>
</comment>
<protein>
    <submittedName>
        <fullName evidence="7">TetR/AcrR family transcriptional regulator C-terminal domain-containing protein</fullName>
    </submittedName>
</protein>
<evidence type="ECO:0000313" key="8">
    <source>
        <dbReference type="Proteomes" id="UP001501195"/>
    </source>
</evidence>
<evidence type="ECO:0000313" key="7">
    <source>
        <dbReference type="EMBL" id="GAA4973390.1"/>
    </source>
</evidence>
<dbReference type="SUPFAM" id="SSF46689">
    <property type="entry name" value="Homeodomain-like"/>
    <property type="match status" value="1"/>
</dbReference>
<evidence type="ECO:0000259" key="6">
    <source>
        <dbReference type="Pfam" id="PF02909"/>
    </source>
</evidence>
<dbReference type="InterPro" id="IPR001647">
    <property type="entry name" value="HTH_TetR"/>
</dbReference>
<accession>A0ABP9HM60</accession>
<evidence type="ECO:0000256" key="2">
    <source>
        <dbReference type="ARBA" id="ARBA00023015"/>
    </source>
</evidence>
<dbReference type="PRINTS" id="PR00400">
    <property type="entry name" value="TETREPRESSOR"/>
</dbReference>
<evidence type="ECO:0000256" key="1">
    <source>
        <dbReference type="ARBA" id="ARBA00022491"/>
    </source>
</evidence>
<gene>
    <name evidence="7" type="ORF">GCM10023225_13470</name>
</gene>
<keyword evidence="3" id="KW-0238">DNA-binding</keyword>
<dbReference type="InterPro" id="IPR036271">
    <property type="entry name" value="Tet_transcr_reg_TetR-rel_C_sf"/>
</dbReference>
<keyword evidence="4" id="KW-0804">Transcription</keyword>
<reference evidence="8" key="1">
    <citation type="journal article" date="2019" name="Int. J. Syst. Evol. Microbiol.">
        <title>The Global Catalogue of Microorganisms (GCM) 10K type strain sequencing project: providing services to taxonomists for standard genome sequencing and annotation.</title>
        <authorList>
            <consortium name="The Broad Institute Genomics Platform"/>
            <consortium name="The Broad Institute Genome Sequencing Center for Infectious Disease"/>
            <person name="Wu L."/>
            <person name="Ma J."/>
        </authorList>
    </citation>
    <scope>NUCLEOTIDE SEQUENCE [LARGE SCALE GENOMIC DNA]</scope>
    <source>
        <strain evidence="8">JCM 18126</strain>
    </source>
</reference>
<keyword evidence="8" id="KW-1185">Reference proteome</keyword>
<feature type="domain" description="Tetracycline repressor TetR C-terminal" evidence="6">
    <location>
        <begin position="72"/>
        <end position="201"/>
    </location>
</feature>
<sequence length="210" mass="22451">MARPTTPLLSRQQILTAALELLDETGSFTLPRLAARLGVSASSIYHHVKGGREEIVEGIRGLLTDGAMPAEDDGEPDWQEFARRWARGYRAAMAAHPHVIALLTAQTVSDPLTLASYEALAQVLQRSGFGEEELLHAVTVLDCFVLGSALDAGAPLDVWADAGDPASAMSRAIAATRTRPGDRSARSFELGLRILLTGLDALRTAVPQQT</sequence>
<evidence type="ECO:0000256" key="4">
    <source>
        <dbReference type="ARBA" id="ARBA00023163"/>
    </source>
</evidence>
<organism evidence="7 8">
    <name type="scientific">Kineococcus glutinatus</name>
    <dbReference type="NCBI Taxonomy" id="1070872"/>
    <lineage>
        <taxon>Bacteria</taxon>
        <taxon>Bacillati</taxon>
        <taxon>Actinomycetota</taxon>
        <taxon>Actinomycetes</taxon>
        <taxon>Kineosporiales</taxon>
        <taxon>Kineosporiaceae</taxon>
        <taxon>Kineococcus</taxon>
    </lineage>
</organism>
<evidence type="ECO:0000259" key="5">
    <source>
        <dbReference type="Pfam" id="PF00440"/>
    </source>
</evidence>